<dbReference type="AlphaFoldDB" id="A0A1S3ULF5"/>
<reference evidence="1" key="1">
    <citation type="journal article" date="2014" name="Nat. Commun.">
        <title>Genome sequence of mungbean and insights into evolution within Vigna species.</title>
        <authorList>
            <person name="Kang Y.J."/>
            <person name="Kim S.K."/>
            <person name="Kim M.Y."/>
            <person name="Lestari P."/>
            <person name="Kim K.H."/>
            <person name="Ha B.K."/>
            <person name="Jun T.H."/>
            <person name="Hwang W.J."/>
            <person name="Lee T."/>
            <person name="Lee J."/>
            <person name="Shim S."/>
            <person name="Yoon M.Y."/>
            <person name="Jang Y.E."/>
            <person name="Han K.S."/>
            <person name="Taeprayoon P."/>
            <person name="Yoon N."/>
            <person name="Somta P."/>
            <person name="Tanya P."/>
            <person name="Kim K.S."/>
            <person name="Gwag J.G."/>
            <person name="Moon J.K."/>
            <person name="Lee Y.H."/>
            <person name="Park B.S."/>
            <person name="Bombarely A."/>
            <person name="Doyle J.J."/>
            <person name="Jackson S.A."/>
            <person name="Schafleitner R."/>
            <person name="Srinives P."/>
            <person name="Varshney R.K."/>
            <person name="Lee S.H."/>
        </authorList>
    </citation>
    <scope>NUCLEOTIDE SEQUENCE [LARGE SCALE GENOMIC DNA]</scope>
    <source>
        <strain evidence="1">cv. VC1973A</strain>
    </source>
</reference>
<evidence type="ECO:0000313" key="2">
    <source>
        <dbReference type="RefSeq" id="XP_014506886.1"/>
    </source>
</evidence>
<dbReference type="KEGG" id="vra:106766685"/>
<dbReference type="OrthoDB" id="10254730at2759"/>
<evidence type="ECO:0000313" key="1">
    <source>
        <dbReference type="Proteomes" id="UP000087766"/>
    </source>
</evidence>
<protein>
    <submittedName>
        <fullName evidence="2">Uncharacterized protein LOC106766685</fullName>
    </submittedName>
</protein>
<name>A0A1S3ULF5_VIGRR</name>
<dbReference type="GeneID" id="106766685"/>
<proteinExistence type="predicted"/>
<gene>
    <name evidence="2" type="primary">LOC106766685</name>
</gene>
<accession>A0A1S3ULF5</accession>
<dbReference type="STRING" id="3916.A0A1S3ULF5"/>
<reference evidence="2" key="2">
    <citation type="submission" date="2025-08" db="UniProtKB">
        <authorList>
            <consortium name="RefSeq"/>
        </authorList>
    </citation>
    <scope>IDENTIFICATION</scope>
    <source>
        <tissue evidence="2">Leaf</tissue>
    </source>
</reference>
<organism evidence="1 2">
    <name type="scientific">Vigna radiata var. radiata</name>
    <name type="common">Mung bean</name>
    <name type="synonym">Phaseolus aureus</name>
    <dbReference type="NCBI Taxonomy" id="3916"/>
    <lineage>
        <taxon>Eukaryota</taxon>
        <taxon>Viridiplantae</taxon>
        <taxon>Streptophyta</taxon>
        <taxon>Embryophyta</taxon>
        <taxon>Tracheophyta</taxon>
        <taxon>Spermatophyta</taxon>
        <taxon>Magnoliopsida</taxon>
        <taxon>eudicotyledons</taxon>
        <taxon>Gunneridae</taxon>
        <taxon>Pentapetalae</taxon>
        <taxon>rosids</taxon>
        <taxon>fabids</taxon>
        <taxon>Fabales</taxon>
        <taxon>Fabaceae</taxon>
        <taxon>Papilionoideae</taxon>
        <taxon>50 kb inversion clade</taxon>
        <taxon>NPAAA clade</taxon>
        <taxon>indigoferoid/millettioid clade</taxon>
        <taxon>Phaseoleae</taxon>
        <taxon>Vigna</taxon>
    </lineage>
</organism>
<dbReference type="RefSeq" id="XP_014506886.1">
    <property type="nucleotide sequence ID" value="XM_014651400.2"/>
</dbReference>
<dbReference type="Proteomes" id="UP000087766">
    <property type="component" value="Chromosome 1"/>
</dbReference>
<keyword evidence="1" id="KW-1185">Reference proteome</keyword>
<sequence>MIGGWRLDLVSEVNRERSIKEARSVETLIFCNVNDSSVLMVLLTRLYLGEMIAAHKRLKEQSQILFIPGCDDAGPSTGLPALPRTPKHIPNAIFSSNSCNQTKAINYNFRGQITS</sequence>